<name>A0A7J9URT6_9MICO</name>
<protein>
    <submittedName>
        <fullName evidence="7">Helix-turn-helix domain-containing protein</fullName>
    </submittedName>
</protein>
<keyword evidence="8" id="KW-1185">Reference proteome</keyword>
<dbReference type="Pfam" id="PF01614">
    <property type="entry name" value="IclR_C"/>
    <property type="match status" value="1"/>
</dbReference>
<evidence type="ECO:0000259" key="6">
    <source>
        <dbReference type="PROSITE" id="PS51078"/>
    </source>
</evidence>
<dbReference type="Proteomes" id="UP000429644">
    <property type="component" value="Unassembled WGS sequence"/>
</dbReference>
<evidence type="ECO:0000256" key="3">
    <source>
        <dbReference type="ARBA" id="ARBA00023163"/>
    </source>
</evidence>
<organism evidence="7 8">
    <name type="scientific">Georgenia ruanii</name>
    <dbReference type="NCBI Taxonomy" id="348442"/>
    <lineage>
        <taxon>Bacteria</taxon>
        <taxon>Bacillati</taxon>
        <taxon>Actinomycetota</taxon>
        <taxon>Actinomycetes</taxon>
        <taxon>Micrococcales</taxon>
        <taxon>Bogoriellaceae</taxon>
        <taxon>Georgenia</taxon>
    </lineage>
</organism>
<keyword evidence="1" id="KW-0805">Transcription regulation</keyword>
<dbReference type="InterPro" id="IPR014757">
    <property type="entry name" value="Tscrpt_reg_IclR_C"/>
</dbReference>
<dbReference type="SUPFAM" id="SSF55781">
    <property type="entry name" value="GAF domain-like"/>
    <property type="match status" value="1"/>
</dbReference>
<dbReference type="SMART" id="SM00346">
    <property type="entry name" value="HTH_ICLR"/>
    <property type="match status" value="1"/>
</dbReference>
<comment type="caution">
    <text evidence="7">The sequence shown here is derived from an EMBL/GenBank/DDBJ whole genome shotgun (WGS) entry which is preliminary data.</text>
</comment>
<gene>
    <name evidence="7" type="ORF">GB882_01515</name>
</gene>
<feature type="domain" description="HTH iclR-type" evidence="5">
    <location>
        <begin position="11"/>
        <end position="71"/>
    </location>
</feature>
<sequence>VHRNEASAGRVEAVHRALVLLKLMAEEGSLSVTEAGHALDVNPSTAQRLLATLVGDGFATQGERKRYEPGPELLRPGASRPIPPLRTRLRPYLERLFERVGETVHVATLVGTEIHHLDGVEATTHALRFGLRVGVRLPAHQTSAGKAMLAALAREDVDARYQVAMHGTRGADMNVDLERLHQQLAKVRRQRVATNFEESEAGVAAFAVSIGVIDGERAAFSIAMPIARFSKADLPRFGGALVRTADETAEALRL</sequence>
<dbReference type="EMBL" id="WHPD01000336">
    <property type="protein sequence ID" value="MPV87331.1"/>
    <property type="molecule type" value="Genomic_DNA"/>
</dbReference>
<evidence type="ECO:0000256" key="2">
    <source>
        <dbReference type="ARBA" id="ARBA00023125"/>
    </source>
</evidence>
<dbReference type="Gene3D" id="3.30.450.40">
    <property type="match status" value="1"/>
</dbReference>
<dbReference type="GO" id="GO:0045892">
    <property type="term" value="P:negative regulation of DNA-templated transcription"/>
    <property type="evidence" value="ECO:0007669"/>
    <property type="project" value="TreeGrafter"/>
</dbReference>
<dbReference type="PANTHER" id="PTHR30136">
    <property type="entry name" value="HELIX-TURN-HELIX TRANSCRIPTIONAL REGULATOR, ICLR FAMILY"/>
    <property type="match status" value="1"/>
</dbReference>
<feature type="domain" description="IclR-ED" evidence="6">
    <location>
        <begin position="72"/>
        <end position="254"/>
    </location>
</feature>
<proteinExistence type="predicted"/>
<evidence type="ECO:0000313" key="7">
    <source>
        <dbReference type="EMBL" id="MPV87331.1"/>
    </source>
</evidence>
<accession>A0A7J9URT6</accession>
<keyword evidence="2" id="KW-0238">DNA-binding</keyword>
<evidence type="ECO:0000256" key="4">
    <source>
        <dbReference type="SAM" id="MobiDB-lite"/>
    </source>
</evidence>
<evidence type="ECO:0000256" key="1">
    <source>
        <dbReference type="ARBA" id="ARBA00023015"/>
    </source>
</evidence>
<dbReference type="PROSITE" id="PS51078">
    <property type="entry name" value="ICLR_ED"/>
    <property type="match status" value="1"/>
</dbReference>
<dbReference type="Pfam" id="PF09339">
    <property type="entry name" value="HTH_IclR"/>
    <property type="match status" value="1"/>
</dbReference>
<dbReference type="InterPro" id="IPR050707">
    <property type="entry name" value="HTH_MetabolicPath_Reg"/>
</dbReference>
<reference evidence="7 8" key="1">
    <citation type="submission" date="2019-10" db="EMBL/GenBank/DDBJ databases">
        <title>Georgenia wutianyii sp. nov. and Georgenia yuyongxinii sp. nov. isolated from plateau pika (Ochotona curzoniae) in the Qinghai-Tibet plateau of China.</title>
        <authorList>
            <person name="Tian Z."/>
        </authorList>
    </citation>
    <scope>NUCLEOTIDE SEQUENCE [LARGE SCALE GENOMIC DNA]</scope>
    <source>
        <strain evidence="7 8">JCM 15130</strain>
    </source>
</reference>
<dbReference type="PANTHER" id="PTHR30136:SF35">
    <property type="entry name" value="HTH-TYPE TRANSCRIPTIONAL REGULATOR RV1719"/>
    <property type="match status" value="1"/>
</dbReference>
<keyword evidence="3" id="KW-0804">Transcription</keyword>
<evidence type="ECO:0000259" key="5">
    <source>
        <dbReference type="PROSITE" id="PS51077"/>
    </source>
</evidence>
<dbReference type="InterPro" id="IPR029016">
    <property type="entry name" value="GAF-like_dom_sf"/>
</dbReference>
<dbReference type="GO" id="GO:0003677">
    <property type="term" value="F:DNA binding"/>
    <property type="evidence" value="ECO:0007669"/>
    <property type="project" value="UniProtKB-KW"/>
</dbReference>
<dbReference type="AlphaFoldDB" id="A0A7J9URT6"/>
<dbReference type="GO" id="GO:0003700">
    <property type="term" value="F:DNA-binding transcription factor activity"/>
    <property type="evidence" value="ECO:0007669"/>
    <property type="project" value="TreeGrafter"/>
</dbReference>
<dbReference type="InterPro" id="IPR005471">
    <property type="entry name" value="Tscrpt_reg_IclR_N"/>
</dbReference>
<feature type="non-terminal residue" evidence="7">
    <location>
        <position position="1"/>
    </location>
</feature>
<dbReference type="PROSITE" id="PS51077">
    <property type="entry name" value="HTH_ICLR"/>
    <property type="match status" value="1"/>
</dbReference>
<feature type="region of interest" description="Disordered" evidence="4">
    <location>
        <begin position="61"/>
        <end position="80"/>
    </location>
</feature>
<dbReference type="InterPro" id="IPR036390">
    <property type="entry name" value="WH_DNA-bd_sf"/>
</dbReference>
<dbReference type="SUPFAM" id="SSF46785">
    <property type="entry name" value="Winged helix' DNA-binding domain"/>
    <property type="match status" value="1"/>
</dbReference>
<dbReference type="InterPro" id="IPR036388">
    <property type="entry name" value="WH-like_DNA-bd_sf"/>
</dbReference>
<evidence type="ECO:0000313" key="8">
    <source>
        <dbReference type="Proteomes" id="UP000429644"/>
    </source>
</evidence>
<dbReference type="Gene3D" id="1.10.10.10">
    <property type="entry name" value="Winged helix-like DNA-binding domain superfamily/Winged helix DNA-binding domain"/>
    <property type="match status" value="1"/>
</dbReference>